<gene>
    <name evidence="1" type="ORF">EV421DRAFT_2026151</name>
</gene>
<accession>A0AA39IF77</accession>
<dbReference type="EMBL" id="JAUEPT010000261">
    <property type="protein sequence ID" value="KAK0421929.1"/>
    <property type="molecule type" value="Genomic_DNA"/>
</dbReference>
<reference evidence="1" key="1">
    <citation type="submission" date="2023-06" db="EMBL/GenBank/DDBJ databases">
        <authorList>
            <consortium name="Lawrence Berkeley National Laboratory"/>
            <person name="Ahrendt S."/>
            <person name="Sahu N."/>
            <person name="Indic B."/>
            <person name="Wong-Bajracharya J."/>
            <person name="Merenyi Z."/>
            <person name="Ke H.-M."/>
            <person name="Monk M."/>
            <person name="Kocsube S."/>
            <person name="Drula E."/>
            <person name="Lipzen A."/>
            <person name="Balint B."/>
            <person name="Henrissat B."/>
            <person name="Andreopoulos B."/>
            <person name="Martin F.M."/>
            <person name="Harder C.B."/>
            <person name="Rigling D."/>
            <person name="Ford K.L."/>
            <person name="Foster G.D."/>
            <person name="Pangilinan J."/>
            <person name="Papanicolaou A."/>
            <person name="Barry K."/>
            <person name="LaButti K."/>
            <person name="Viragh M."/>
            <person name="Koriabine M."/>
            <person name="Yan M."/>
            <person name="Riley R."/>
            <person name="Champramary S."/>
            <person name="Plett K.L."/>
            <person name="Tsai I.J."/>
            <person name="Slot J."/>
            <person name="Sipos G."/>
            <person name="Plett J."/>
            <person name="Nagy L.G."/>
            <person name="Grigoriev I.V."/>
        </authorList>
    </citation>
    <scope>NUCLEOTIDE SEQUENCE</scope>
    <source>
        <strain evidence="1">FPL87.14</strain>
    </source>
</reference>
<name>A0AA39IF77_9AGAR</name>
<sequence length="120" mass="13151">MVIPLHGVDRPPHISEKASIAINERLVMKTELNLQEESKFVASRGEEPEKCGWQEIDQNDGDNDARVDKGGLSGKYGVWAGGPYCWGRTEGLRDVQRRVTERAGQGRAGLASTVIAILCC</sequence>
<organism evidence="1 2">
    <name type="scientific">Armillaria borealis</name>
    <dbReference type="NCBI Taxonomy" id="47425"/>
    <lineage>
        <taxon>Eukaryota</taxon>
        <taxon>Fungi</taxon>
        <taxon>Dikarya</taxon>
        <taxon>Basidiomycota</taxon>
        <taxon>Agaricomycotina</taxon>
        <taxon>Agaricomycetes</taxon>
        <taxon>Agaricomycetidae</taxon>
        <taxon>Agaricales</taxon>
        <taxon>Marasmiineae</taxon>
        <taxon>Physalacriaceae</taxon>
        <taxon>Armillaria</taxon>
    </lineage>
</organism>
<dbReference type="AlphaFoldDB" id="A0AA39IF77"/>
<evidence type="ECO:0000313" key="1">
    <source>
        <dbReference type="EMBL" id="KAK0421929.1"/>
    </source>
</evidence>
<proteinExistence type="predicted"/>
<dbReference type="Proteomes" id="UP001175226">
    <property type="component" value="Unassembled WGS sequence"/>
</dbReference>
<protein>
    <submittedName>
        <fullName evidence="1">Uncharacterized protein</fullName>
    </submittedName>
</protein>
<keyword evidence="2" id="KW-1185">Reference proteome</keyword>
<evidence type="ECO:0000313" key="2">
    <source>
        <dbReference type="Proteomes" id="UP001175226"/>
    </source>
</evidence>
<comment type="caution">
    <text evidence="1">The sequence shown here is derived from an EMBL/GenBank/DDBJ whole genome shotgun (WGS) entry which is preliminary data.</text>
</comment>